<evidence type="ECO:0000256" key="5">
    <source>
        <dbReference type="ARBA" id="ARBA00022909"/>
    </source>
</evidence>
<reference evidence="9" key="2">
    <citation type="journal article" date="2012" name="PLoS ONE">
        <title>A Deeply Branching Thermophilic Bacterium with an Ancient Acetyl-CoA Pathway Dominates a Subsurface Ecosystem.</title>
        <authorList>
            <person name="Takami H."/>
            <person name="Noguchi H."/>
            <person name="Takaki Y."/>
            <person name="Uchiyama I."/>
            <person name="Toyoda A."/>
            <person name="Nishi S."/>
            <person name="Chee G.-J."/>
            <person name="Arai W."/>
            <person name="Nunoura T."/>
            <person name="Itoh T."/>
            <person name="Hattori M."/>
            <person name="Takai K."/>
        </authorList>
    </citation>
    <scope>NUCLEOTIDE SEQUENCE</scope>
</reference>
<comment type="catalytic activity">
    <reaction evidence="1">
        <text>7,8-dihydroneopterin = 6-hydroxymethyl-7,8-dihydropterin + glycolaldehyde</text>
        <dbReference type="Rhea" id="RHEA:10540"/>
        <dbReference type="ChEBI" id="CHEBI:17001"/>
        <dbReference type="ChEBI" id="CHEBI:17071"/>
        <dbReference type="ChEBI" id="CHEBI:44841"/>
        <dbReference type="EC" id="4.1.2.25"/>
    </reaction>
</comment>
<dbReference type="SMART" id="SM00905">
    <property type="entry name" value="FolB"/>
    <property type="match status" value="1"/>
</dbReference>
<dbReference type="NCBIfam" id="TIGR00526">
    <property type="entry name" value="folB_dom"/>
    <property type="match status" value="1"/>
</dbReference>
<name>H5SU83_ACEAU</name>
<sequence length="104" mass="12145">MREEERERGQLFSVYAEIEFDFSQRDDLSETIDYVGVIERIRRLNETRSFRLIEAFAHAIADEIVKDFRQVRRVCVRVKKVRPVIASGITLDAVAAEVIRESSK</sequence>
<dbReference type="AlphaFoldDB" id="H5SU83"/>
<dbReference type="PANTHER" id="PTHR42844:SF1">
    <property type="entry name" value="DIHYDRONEOPTERIN ALDOLASE 1-RELATED"/>
    <property type="match status" value="1"/>
</dbReference>
<evidence type="ECO:0000256" key="4">
    <source>
        <dbReference type="ARBA" id="ARBA00013043"/>
    </source>
</evidence>
<organism evidence="9">
    <name type="scientific">Acetithermum autotrophicum</name>
    <dbReference type="NCBI Taxonomy" id="1446466"/>
    <lineage>
        <taxon>Bacteria</taxon>
        <taxon>Candidatus Bipolaricaulota</taxon>
        <taxon>Candidatus Acetithermum</taxon>
    </lineage>
</organism>
<protein>
    <recommendedName>
        <fullName evidence="4">dihydroneopterin aldolase</fullName>
        <ecNumber evidence="4">4.1.2.25</ecNumber>
    </recommendedName>
    <alternativeName>
        <fullName evidence="7">7,8-dihydroneopterin aldolase</fullName>
    </alternativeName>
</protein>
<keyword evidence="6" id="KW-0456">Lyase</keyword>
<dbReference type="EC" id="4.1.2.25" evidence="4"/>
<evidence type="ECO:0000256" key="2">
    <source>
        <dbReference type="ARBA" id="ARBA00005013"/>
    </source>
</evidence>
<accession>H5SU83</accession>
<reference evidence="9" key="1">
    <citation type="journal article" date="2005" name="Environ. Microbiol.">
        <title>Genetic and functional properties of uncultivated thermophilic crenarchaeotes from a subsurface gold mine as revealed by analysis of genome fragments.</title>
        <authorList>
            <person name="Nunoura T."/>
            <person name="Hirayama H."/>
            <person name="Takami H."/>
            <person name="Oida H."/>
            <person name="Nishi S."/>
            <person name="Shimamura S."/>
            <person name="Suzuki Y."/>
            <person name="Inagaki F."/>
            <person name="Takai K."/>
            <person name="Nealson K.H."/>
            <person name="Horikoshi K."/>
        </authorList>
    </citation>
    <scope>NUCLEOTIDE SEQUENCE</scope>
</reference>
<comment type="pathway">
    <text evidence="2">Cofactor biosynthesis; tetrahydrofolate biosynthesis; 2-amino-4-hydroxy-6-hydroxymethyl-7,8-dihydropteridine diphosphate from 7,8-dihydroneopterin triphosphate: step 3/4.</text>
</comment>
<evidence type="ECO:0000256" key="1">
    <source>
        <dbReference type="ARBA" id="ARBA00001353"/>
    </source>
</evidence>
<dbReference type="Gene3D" id="3.30.1130.10">
    <property type="match status" value="1"/>
</dbReference>
<dbReference type="Pfam" id="PF02152">
    <property type="entry name" value="FolB"/>
    <property type="match status" value="1"/>
</dbReference>
<evidence type="ECO:0000256" key="6">
    <source>
        <dbReference type="ARBA" id="ARBA00023239"/>
    </source>
</evidence>
<keyword evidence="5" id="KW-0289">Folate biosynthesis</keyword>
<dbReference type="EMBL" id="AP011803">
    <property type="protein sequence ID" value="BAL60083.1"/>
    <property type="molecule type" value="Genomic_DNA"/>
</dbReference>
<dbReference type="InterPro" id="IPR006157">
    <property type="entry name" value="FolB_dom"/>
</dbReference>
<dbReference type="PANTHER" id="PTHR42844">
    <property type="entry name" value="DIHYDRONEOPTERIN ALDOLASE 1-RELATED"/>
    <property type="match status" value="1"/>
</dbReference>
<dbReference type="GO" id="GO:0046656">
    <property type="term" value="P:folic acid biosynthetic process"/>
    <property type="evidence" value="ECO:0007669"/>
    <property type="project" value="UniProtKB-KW"/>
</dbReference>
<gene>
    <name evidence="9" type="ORF">HGMM_OP4C719</name>
</gene>
<comment type="similarity">
    <text evidence="3">Belongs to the DHNA family.</text>
</comment>
<proteinExistence type="inferred from homology"/>
<dbReference type="SUPFAM" id="SSF55620">
    <property type="entry name" value="Tetrahydrobiopterin biosynthesis enzymes-like"/>
    <property type="match status" value="1"/>
</dbReference>
<dbReference type="GO" id="GO:0004150">
    <property type="term" value="F:dihydroneopterin aldolase activity"/>
    <property type="evidence" value="ECO:0007669"/>
    <property type="project" value="UniProtKB-EC"/>
</dbReference>
<evidence type="ECO:0000313" key="9">
    <source>
        <dbReference type="EMBL" id="BAL60083.1"/>
    </source>
</evidence>
<feature type="domain" description="Dihydroneopterin aldolase/epimerase" evidence="8">
    <location>
        <begin position="1"/>
        <end position="100"/>
    </location>
</feature>
<evidence type="ECO:0000256" key="3">
    <source>
        <dbReference type="ARBA" id="ARBA00005708"/>
    </source>
</evidence>
<dbReference type="GO" id="GO:0005737">
    <property type="term" value="C:cytoplasm"/>
    <property type="evidence" value="ECO:0007669"/>
    <property type="project" value="TreeGrafter"/>
</dbReference>
<evidence type="ECO:0000256" key="7">
    <source>
        <dbReference type="ARBA" id="ARBA00032903"/>
    </source>
</evidence>
<dbReference type="InterPro" id="IPR043133">
    <property type="entry name" value="GTP-CH-I_C/QueF"/>
</dbReference>
<dbReference type="InterPro" id="IPR006156">
    <property type="entry name" value="Dihydroneopterin_aldolase"/>
</dbReference>
<evidence type="ECO:0000259" key="8">
    <source>
        <dbReference type="SMART" id="SM00905"/>
    </source>
</evidence>